<dbReference type="PANTHER" id="PTHR16442:SF1">
    <property type="entry name" value="RING FINGER PROTEIN 17"/>
    <property type="match status" value="1"/>
</dbReference>
<dbReference type="GO" id="GO:0005737">
    <property type="term" value="C:cytoplasm"/>
    <property type="evidence" value="ECO:0007669"/>
    <property type="project" value="UniProtKB-ARBA"/>
</dbReference>
<evidence type="ECO:0000259" key="1">
    <source>
        <dbReference type="PROSITE" id="PS50304"/>
    </source>
</evidence>
<dbReference type="Proteomes" id="UP001152888">
    <property type="component" value="Unassembled WGS sequence"/>
</dbReference>
<gene>
    <name evidence="2" type="ORF">ACAOBT_LOCUS5551</name>
</gene>
<keyword evidence="3" id="KW-1185">Reference proteome</keyword>
<dbReference type="PANTHER" id="PTHR16442">
    <property type="entry name" value="RING FINGER PROTEIN 17"/>
    <property type="match status" value="1"/>
</dbReference>
<protein>
    <recommendedName>
        <fullName evidence="1">Tudor domain-containing protein</fullName>
    </recommendedName>
</protein>
<dbReference type="Gene3D" id="2.30.30.140">
    <property type="match status" value="1"/>
</dbReference>
<comment type="caution">
    <text evidence="2">The sequence shown here is derived from an EMBL/GenBank/DDBJ whole genome shotgun (WGS) entry which is preliminary data.</text>
</comment>
<dbReference type="SUPFAM" id="SSF63748">
    <property type="entry name" value="Tudor/PWWP/MBT"/>
    <property type="match status" value="1"/>
</dbReference>
<feature type="domain" description="Tudor" evidence="1">
    <location>
        <begin position="88"/>
        <end position="145"/>
    </location>
</feature>
<proteinExistence type="predicted"/>
<dbReference type="InterPro" id="IPR035437">
    <property type="entry name" value="SNase_OB-fold_sf"/>
</dbReference>
<sequence length="302" mass="35344">MSESKNADEVQVDWRFILTRYDEDKYTIPYFFDYMKTWTPSKTYTVRIANIYDISKFWVVFHYNELDIFRSFLSDYYKKHGHLYKIKAVRRGIYCVVFAEGAYYRGIVAEVSEEPKVLVFFMDFGYISAVEQPNIYYLAEKFYNVPRFAVRAVLHGIHPVDTCHWTMDAIKRFTELVAEKIMLCFVVGPLENFRTVYVHLADFNQSITSQRFQDVGDKLISEKLASVAVPSSMDNVKGKRLVPIVKYPYLFPSFDVLEKCTMPFTAYTMDMLRQCKSSSVLLKPYCMVNGVNAKSCQIPYHT</sequence>
<dbReference type="PROSITE" id="PS50304">
    <property type="entry name" value="TUDOR"/>
    <property type="match status" value="1"/>
</dbReference>
<organism evidence="2 3">
    <name type="scientific">Acanthoscelides obtectus</name>
    <name type="common">Bean weevil</name>
    <name type="synonym">Bruchus obtectus</name>
    <dbReference type="NCBI Taxonomy" id="200917"/>
    <lineage>
        <taxon>Eukaryota</taxon>
        <taxon>Metazoa</taxon>
        <taxon>Ecdysozoa</taxon>
        <taxon>Arthropoda</taxon>
        <taxon>Hexapoda</taxon>
        <taxon>Insecta</taxon>
        <taxon>Pterygota</taxon>
        <taxon>Neoptera</taxon>
        <taxon>Endopterygota</taxon>
        <taxon>Coleoptera</taxon>
        <taxon>Polyphaga</taxon>
        <taxon>Cucujiformia</taxon>
        <taxon>Chrysomeloidea</taxon>
        <taxon>Chrysomelidae</taxon>
        <taxon>Bruchinae</taxon>
        <taxon>Bruchini</taxon>
        <taxon>Acanthoscelides</taxon>
    </lineage>
</organism>
<dbReference type="AlphaFoldDB" id="A0A9P0K0N3"/>
<evidence type="ECO:0000313" key="2">
    <source>
        <dbReference type="EMBL" id="CAH1964033.1"/>
    </source>
</evidence>
<dbReference type="InterPro" id="IPR002999">
    <property type="entry name" value="Tudor"/>
</dbReference>
<accession>A0A9P0K0N3</accession>
<evidence type="ECO:0000313" key="3">
    <source>
        <dbReference type="Proteomes" id="UP001152888"/>
    </source>
</evidence>
<dbReference type="Gene3D" id="2.40.50.90">
    <property type="match status" value="1"/>
</dbReference>
<dbReference type="SMART" id="SM00333">
    <property type="entry name" value="TUDOR"/>
    <property type="match status" value="1"/>
</dbReference>
<dbReference type="Pfam" id="PF00567">
    <property type="entry name" value="TUDOR"/>
    <property type="match status" value="1"/>
</dbReference>
<dbReference type="OrthoDB" id="6761716at2759"/>
<reference evidence="2" key="1">
    <citation type="submission" date="2022-03" db="EMBL/GenBank/DDBJ databases">
        <authorList>
            <person name="Sayadi A."/>
        </authorList>
    </citation>
    <scope>NUCLEOTIDE SEQUENCE</scope>
</reference>
<name>A0A9P0K0N3_ACAOB</name>
<dbReference type="EMBL" id="CAKOFQ010006712">
    <property type="protein sequence ID" value="CAH1964033.1"/>
    <property type="molecule type" value="Genomic_DNA"/>
</dbReference>